<evidence type="ECO:0000313" key="2">
    <source>
        <dbReference type="Proteomes" id="UP000015105"/>
    </source>
</evidence>
<dbReference type="Gramene" id="AET5Gv20178600.6">
    <property type="protein sequence ID" value="AET5Gv20178600.6"/>
    <property type="gene ID" value="AET5Gv20178600"/>
</dbReference>
<name>A0A453JSK3_AEGTS</name>
<proteinExistence type="predicted"/>
<reference evidence="1" key="3">
    <citation type="journal article" date="2017" name="Nature">
        <title>Genome sequence of the progenitor of the wheat D genome Aegilops tauschii.</title>
        <authorList>
            <person name="Luo M.C."/>
            <person name="Gu Y.Q."/>
            <person name="Puiu D."/>
            <person name="Wang H."/>
            <person name="Twardziok S.O."/>
            <person name="Deal K.R."/>
            <person name="Huo N."/>
            <person name="Zhu T."/>
            <person name="Wang L."/>
            <person name="Wang Y."/>
            <person name="McGuire P.E."/>
            <person name="Liu S."/>
            <person name="Long H."/>
            <person name="Ramasamy R.K."/>
            <person name="Rodriguez J.C."/>
            <person name="Van S.L."/>
            <person name="Yuan L."/>
            <person name="Wang Z."/>
            <person name="Xia Z."/>
            <person name="Xiao L."/>
            <person name="Anderson O.D."/>
            <person name="Ouyang S."/>
            <person name="Liang Y."/>
            <person name="Zimin A.V."/>
            <person name="Pertea G."/>
            <person name="Qi P."/>
            <person name="Bennetzen J.L."/>
            <person name="Dai X."/>
            <person name="Dawson M.W."/>
            <person name="Muller H.G."/>
            <person name="Kugler K."/>
            <person name="Rivarola-Duarte L."/>
            <person name="Spannagl M."/>
            <person name="Mayer K.F.X."/>
            <person name="Lu F.H."/>
            <person name="Bevan M.W."/>
            <person name="Leroy P."/>
            <person name="Li P."/>
            <person name="You F.M."/>
            <person name="Sun Q."/>
            <person name="Liu Z."/>
            <person name="Lyons E."/>
            <person name="Wicker T."/>
            <person name="Salzberg S.L."/>
            <person name="Devos K.M."/>
            <person name="Dvorak J."/>
        </authorList>
    </citation>
    <scope>NUCLEOTIDE SEQUENCE [LARGE SCALE GENOMIC DNA]</scope>
    <source>
        <strain evidence="1">cv. AL8/78</strain>
    </source>
</reference>
<accession>A0A453JSK3</accession>
<reference evidence="1" key="5">
    <citation type="journal article" date="2021" name="G3 (Bethesda)">
        <title>Aegilops tauschii genome assembly Aet v5.0 features greater sequence contiguity and improved annotation.</title>
        <authorList>
            <person name="Wang L."/>
            <person name="Zhu T."/>
            <person name="Rodriguez J.C."/>
            <person name="Deal K.R."/>
            <person name="Dubcovsky J."/>
            <person name="McGuire P.E."/>
            <person name="Lux T."/>
            <person name="Spannagl M."/>
            <person name="Mayer K.F.X."/>
            <person name="Baldrich P."/>
            <person name="Meyers B.C."/>
            <person name="Huo N."/>
            <person name="Gu Y.Q."/>
            <person name="Zhou H."/>
            <person name="Devos K.M."/>
            <person name="Bennetzen J.L."/>
            <person name="Unver T."/>
            <person name="Budak H."/>
            <person name="Gulick P.J."/>
            <person name="Galiba G."/>
            <person name="Kalapos B."/>
            <person name="Nelson D.R."/>
            <person name="Li P."/>
            <person name="You F.M."/>
            <person name="Luo M.C."/>
            <person name="Dvorak J."/>
        </authorList>
    </citation>
    <scope>NUCLEOTIDE SEQUENCE [LARGE SCALE GENOMIC DNA]</scope>
    <source>
        <strain evidence="1">cv. AL8/78</strain>
    </source>
</reference>
<reference evidence="2" key="2">
    <citation type="journal article" date="2017" name="Nat. Plants">
        <title>The Aegilops tauschii genome reveals multiple impacts of transposons.</title>
        <authorList>
            <person name="Zhao G."/>
            <person name="Zou C."/>
            <person name="Li K."/>
            <person name="Wang K."/>
            <person name="Li T."/>
            <person name="Gao L."/>
            <person name="Zhang X."/>
            <person name="Wang H."/>
            <person name="Yang Z."/>
            <person name="Liu X."/>
            <person name="Jiang W."/>
            <person name="Mao L."/>
            <person name="Kong X."/>
            <person name="Jiao Y."/>
            <person name="Jia J."/>
        </authorList>
    </citation>
    <scope>NUCLEOTIDE SEQUENCE [LARGE SCALE GENOMIC DNA]</scope>
    <source>
        <strain evidence="2">cv. AL8/78</strain>
    </source>
</reference>
<sequence>MFQLSMPVCQCEESLSCHREKNPTKQKLSSTRYHVCYSFGRKIGTLLGSDAWK</sequence>
<evidence type="ECO:0000313" key="1">
    <source>
        <dbReference type="EnsemblPlants" id="AET5Gv20178600.6"/>
    </source>
</evidence>
<reference evidence="1" key="4">
    <citation type="submission" date="2019-03" db="UniProtKB">
        <authorList>
            <consortium name="EnsemblPlants"/>
        </authorList>
    </citation>
    <scope>IDENTIFICATION</scope>
</reference>
<keyword evidence="2" id="KW-1185">Reference proteome</keyword>
<dbReference type="AlphaFoldDB" id="A0A453JSK3"/>
<dbReference type="Proteomes" id="UP000015105">
    <property type="component" value="Chromosome 5D"/>
</dbReference>
<dbReference type="EnsemblPlants" id="AET5Gv20178600.6">
    <property type="protein sequence ID" value="AET5Gv20178600.6"/>
    <property type="gene ID" value="AET5Gv20178600"/>
</dbReference>
<protein>
    <submittedName>
        <fullName evidence="1">Uncharacterized protein</fullName>
    </submittedName>
</protein>
<organism evidence="1 2">
    <name type="scientific">Aegilops tauschii subsp. strangulata</name>
    <name type="common">Goatgrass</name>
    <dbReference type="NCBI Taxonomy" id="200361"/>
    <lineage>
        <taxon>Eukaryota</taxon>
        <taxon>Viridiplantae</taxon>
        <taxon>Streptophyta</taxon>
        <taxon>Embryophyta</taxon>
        <taxon>Tracheophyta</taxon>
        <taxon>Spermatophyta</taxon>
        <taxon>Magnoliopsida</taxon>
        <taxon>Liliopsida</taxon>
        <taxon>Poales</taxon>
        <taxon>Poaceae</taxon>
        <taxon>BOP clade</taxon>
        <taxon>Pooideae</taxon>
        <taxon>Triticodae</taxon>
        <taxon>Triticeae</taxon>
        <taxon>Triticinae</taxon>
        <taxon>Aegilops</taxon>
    </lineage>
</organism>
<reference evidence="2" key="1">
    <citation type="journal article" date="2014" name="Science">
        <title>Ancient hybridizations among the ancestral genomes of bread wheat.</title>
        <authorList>
            <consortium name="International Wheat Genome Sequencing Consortium,"/>
            <person name="Marcussen T."/>
            <person name="Sandve S.R."/>
            <person name="Heier L."/>
            <person name="Spannagl M."/>
            <person name="Pfeifer M."/>
            <person name="Jakobsen K.S."/>
            <person name="Wulff B.B."/>
            <person name="Steuernagel B."/>
            <person name="Mayer K.F."/>
            <person name="Olsen O.A."/>
        </authorList>
    </citation>
    <scope>NUCLEOTIDE SEQUENCE [LARGE SCALE GENOMIC DNA]</scope>
    <source>
        <strain evidence="2">cv. AL8/78</strain>
    </source>
</reference>